<proteinExistence type="predicted"/>
<keyword evidence="2" id="KW-1185">Reference proteome</keyword>
<dbReference type="EMBL" id="JACHDS010000001">
    <property type="protein sequence ID" value="MBB6173103.1"/>
    <property type="molecule type" value="Genomic_DNA"/>
</dbReference>
<dbReference type="AlphaFoldDB" id="A0A7X0D6A2"/>
<organism evidence="1 2">
    <name type="scientific">Nocardiopsis mwathae</name>
    <dbReference type="NCBI Taxonomy" id="1472723"/>
    <lineage>
        <taxon>Bacteria</taxon>
        <taxon>Bacillati</taxon>
        <taxon>Actinomycetota</taxon>
        <taxon>Actinomycetes</taxon>
        <taxon>Streptosporangiales</taxon>
        <taxon>Nocardiopsidaceae</taxon>
        <taxon>Nocardiopsis</taxon>
    </lineage>
</organism>
<comment type="caution">
    <text evidence="1">The sequence shown here is derived from an EMBL/GenBank/DDBJ whole genome shotgun (WGS) entry which is preliminary data.</text>
</comment>
<reference evidence="1 2" key="1">
    <citation type="submission" date="2020-08" db="EMBL/GenBank/DDBJ databases">
        <title>Sequencing the genomes of 1000 actinobacteria strains.</title>
        <authorList>
            <person name="Klenk H.-P."/>
        </authorList>
    </citation>
    <scope>NUCLEOTIDE SEQUENCE [LARGE SCALE GENOMIC DNA]</scope>
    <source>
        <strain evidence="1 2">DSM 46659</strain>
    </source>
</reference>
<protein>
    <submittedName>
        <fullName evidence="1">Uncharacterized protein</fullName>
    </submittedName>
</protein>
<accession>A0A7X0D6A2</accession>
<evidence type="ECO:0000313" key="1">
    <source>
        <dbReference type="EMBL" id="MBB6173103.1"/>
    </source>
</evidence>
<sequence>MHRSEDEILAQANGAVSAAYGGSPRANSFIARRMRKNVHEIDLVIPLPFDDAVEHVVRVLEGTGQRIEPPHAEPEDPGQTIRVLTGGGIWDMNPVVVTAQVTETRKDVSGVHLRAAAKEGAIRQRAGEKTAKRLASWLVT</sequence>
<dbReference type="Proteomes" id="UP000546642">
    <property type="component" value="Unassembled WGS sequence"/>
</dbReference>
<dbReference type="RefSeq" id="WP_184076305.1">
    <property type="nucleotide sequence ID" value="NZ_JACHDS010000001.1"/>
</dbReference>
<name>A0A7X0D6A2_9ACTN</name>
<gene>
    <name evidence="1" type="ORF">HNR23_003163</name>
</gene>
<evidence type="ECO:0000313" key="2">
    <source>
        <dbReference type="Proteomes" id="UP000546642"/>
    </source>
</evidence>